<dbReference type="RefSeq" id="WP_166433084.1">
    <property type="nucleotide sequence ID" value="NZ_FOIO01000002.1"/>
</dbReference>
<sequence>MKLLDEHQVVRVQLWMNGAWRRSIRGTVIGSHEGTIGVLLDTGEYIDVPEDRLRIVS</sequence>
<organism evidence="1 2">
    <name type="scientific">Enterocloster clostridioformis</name>
    <dbReference type="NCBI Taxonomy" id="1531"/>
    <lineage>
        <taxon>Bacteria</taxon>
        <taxon>Bacillati</taxon>
        <taxon>Bacillota</taxon>
        <taxon>Clostridia</taxon>
        <taxon>Lachnospirales</taxon>
        <taxon>Lachnospiraceae</taxon>
        <taxon>Enterocloster</taxon>
    </lineage>
</organism>
<comment type="caution">
    <text evidence="1">The sequence shown here is derived from an EMBL/GenBank/DDBJ whole genome shotgun (WGS) entry which is preliminary data.</text>
</comment>
<proteinExistence type="predicted"/>
<accession>A0A1I0CM55</accession>
<evidence type="ECO:0000313" key="2">
    <source>
        <dbReference type="Proteomes" id="UP000182121"/>
    </source>
</evidence>
<dbReference type="Proteomes" id="UP000182121">
    <property type="component" value="Unassembled WGS sequence"/>
</dbReference>
<dbReference type="AlphaFoldDB" id="A0A1I0CM55"/>
<reference evidence="1 2" key="1">
    <citation type="submission" date="2016-10" db="EMBL/GenBank/DDBJ databases">
        <authorList>
            <person name="Varghese N."/>
            <person name="Submissions S."/>
        </authorList>
    </citation>
    <scope>NUCLEOTIDE SEQUENCE [LARGE SCALE GENOMIC DNA]</scope>
    <source>
        <strain evidence="1 2">NLAE-zl-C196</strain>
    </source>
</reference>
<dbReference type="EMBL" id="FOIO01000002">
    <property type="protein sequence ID" value="SET20724.1"/>
    <property type="molecule type" value="Genomic_DNA"/>
</dbReference>
<name>A0A1I0CM55_9FIRM</name>
<evidence type="ECO:0000313" key="1">
    <source>
        <dbReference type="EMBL" id="SET20724.1"/>
    </source>
</evidence>
<gene>
    <name evidence="1" type="ORF">SAMN05216521_1002151</name>
</gene>
<protein>
    <submittedName>
        <fullName evidence="1">Uncharacterized protein</fullName>
    </submittedName>
</protein>